<accession>A0A9D4L7W5</accession>
<evidence type="ECO:0000313" key="1">
    <source>
        <dbReference type="EMBL" id="KAH3853161.1"/>
    </source>
</evidence>
<proteinExistence type="predicted"/>
<name>A0A9D4L7W5_DREPO</name>
<dbReference type="Proteomes" id="UP000828390">
    <property type="component" value="Unassembled WGS sequence"/>
</dbReference>
<reference evidence="1" key="2">
    <citation type="submission" date="2020-11" db="EMBL/GenBank/DDBJ databases">
        <authorList>
            <person name="McCartney M.A."/>
            <person name="Auch B."/>
            <person name="Kono T."/>
            <person name="Mallez S."/>
            <person name="Becker A."/>
            <person name="Gohl D.M."/>
            <person name="Silverstein K.A.T."/>
            <person name="Koren S."/>
            <person name="Bechman K.B."/>
            <person name="Herman A."/>
            <person name="Abrahante J.E."/>
            <person name="Garbe J."/>
        </authorList>
    </citation>
    <scope>NUCLEOTIDE SEQUENCE</scope>
    <source>
        <strain evidence="1">Duluth1</strain>
        <tissue evidence="1">Whole animal</tissue>
    </source>
</reference>
<protein>
    <submittedName>
        <fullName evidence="1">Uncharacterized protein</fullName>
    </submittedName>
</protein>
<gene>
    <name evidence="1" type="ORF">DPMN_095683</name>
</gene>
<organism evidence="1 2">
    <name type="scientific">Dreissena polymorpha</name>
    <name type="common">Zebra mussel</name>
    <name type="synonym">Mytilus polymorpha</name>
    <dbReference type="NCBI Taxonomy" id="45954"/>
    <lineage>
        <taxon>Eukaryota</taxon>
        <taxon>Metazoa</taxon>
        <taxon>Spiralia</taxon>
        <taxon>Lophotrochozoa</taxon>
        <taxon>Mollusca</taxon>
        <taxon>Bivalvia</taxon>
        <taxon>Autobranchia</taxon>
        <taxon>Heteroconchia</taxon>
        <taxon>Euheterodonta</taxon>
        <taxon>Imparidentia</taxon>
        <taxon>Neoheterodontei</taxon>
        <taxon>Myida</taxon>
        <taxon>Dreissenoidea</taxon>
        <taxon>Dreissenidae</taxon>
        <taxon>Dreissena</taxon>
    </lineage>
</organism>
<evidence type="ECO:0000313" key="2">
    <source>
        <dbReference type="Proteomes" id="UP000828390"/>
    </source>
</evidence>
<keyword evidence="2" id="KW-1185">Reference proteome</keyword>
<sequence>MPRSKVDYDVESFGNPKLMVPRVVISDPFLCLVNLTDRFKLVKKNALFARAFPVAEYISRKSLSPDNEEYRVQTCSLVDASPSEEATEHVRDLCGRSAEHLEDSERKHLADLLN</sequence>
<reference evidence="1" key="1">
    <citation type="journal article" date="2019" name="bioRxiv">
        <title>The Genome of the Zebra Mussel, Dreissena polymorpha: A Resource for Invasive Species Research.</title>
        <authorList>
            <person name="McCartney M.A."/>
            <person name="Auch B."/>
            <person name="Kono T."/>
            <person name="Mallez S."/>
            <person name="Zhang Y."/>
            <person name="Obille A."/>
            <person name="Becker A."/>
            <person name="Abrahante J.E."/>
            <person name="Garbe J."/>
            <person name="Badalamenti J.P."/>
            <person name="Herman A."/>
            <person name="Mangelson H."/>
            <person name="Liachko I."/>
            <person name="Sullivan S."/>
            <person name="Sone E.D."/>
            <person name="Koren S."/>
            <person name="Silverstein K.A.T."/>
            <person name="Beckman K.B."/>
            <person name="Gohl D.M."/>
        </authorList>
    </citation>
    <scope>NUCLEOTIDE SEQUENCE</scope>
    <source>
        <strain evidence="1">Duluth1</strain>
        <tissue evidence="1">Whole animal</tissue>
    </source>
</reference>
<dbReference type="AlphaFoldDB" id="A0A9D4L7W5"/>
<dbReference type="EMBL" id="JAIWYP010000003">
    <property type="protein sequence ID" value="KAH3853161.1"/>
    <property type="molecule type" value="Genomic_DNA"/>
</dbReference>
<comment type="caution">
    <text evidence="1">The sequence shown here is derived from an EMBL/GenBank/DDBJ whole genome shotgun (WGS) entry which is preliminary data.</text>
</comment>